<proteinExistence type="predicted"/>
<evidence type="ECO:0000313" key="1">
    <source>
        <dbReference type="EMBL" id="KAJ8124210.1"/>
    </source>
</evidence>
<comment type="caution">
    <text evidence="1">The sequence shown here is derived from an EMBL/GenBank/DDBJ whole genome shotgun (WGS) entry which is preliminary data.</text>
</comment>
<keyword evidence="2" id="KW-1185">Reference proteome</keyword>
<accession>A0ACC2JA11</accession>
<gene>
    <name evidence="1" type="ORF">ONZ43_g6</name>
</gene>
<protein>
    <submittedName>
        <fullName evidence="1">Uncharacterized protein</fullName>
    </submittedName>
</protein>
<sequence length="366" mass="41127">MHVLIIGAGIGGLSLAQSLRKQQISFEIFERDDGADARFQGWAIAMHSIVDNLVAAFPSDMPDLRDSTNHLQPLDLPAQLSMYMPGRESRWGFQDSTKFPFIRAERNRLRNWLATNIPIQWGKRATRIEHDSIGATVYFDDGTRARGDILVGADGINSIGRPASDLLNVVPLATIVGELELSGEAFRRQLALGHSGYMLIRPDLGFIGFAGLHYVLPDGMSARYYWNFMQADHDIGKADDHWLHKASQQEKKDHILKSIQGLSPQFREIFEITGPEGIREETHIWRDLELDKVGLPACRVILMGDAAHAMTPFRGEGGYHTLVDTLALGEMLAPCLREQGGRCETREICMLMLNDLDQMGSRWFWK</sequence>
<reference evidence="1" key="1">
    <citation type="submission" date="2022-11" db="EMBL/GenBank/DDBJ databases">
        <title>Genome Sequence of Nemania bipapillata.</title>
        <authorList>
            <person name="Buettner E."/>
        </authorList>
    </citation>
    <scope>NUCLEOTIDE SEQUENCE</scope>
    <source>
        <strain evidence="1">CP14</strain>
    </source>
</reference>
<name>A0ACC2JA11_9PEZI</name>
<dbReference type="Proteomes" id="UP001153334">
    <property type="component" value="Unassembled WGS sequence"/>
</dbReference>
<evidence type="ECO:0000313" key="2">
    <source>
        <dbReference type="Proteomes" id="UP001153334"/>
    </source>
</evidence>
<organism evidence="1 2">
    <name type="scientific">Nemania bipapillata</name>
    <dbReference type="NCBI Taxonomy" id="110536"/>
    <lineage>
        <taxon>Eukaryota</taxon>
        <taxon>Fungi</taxon>
        <taxon>Dikarya</taxon>
        <taxon>Ascomycota</taxon>
        <taxon>Pezizomycotina</taxon>
        <taxon>Sordariomycetes</taxon>
        <taxon>Xylariomycetidae</taxon>
        <taxon>Xylariales</taxon>
        <taxon>Xylariaceae</taxon>
        <taxon>Nemania</taxon>
    </lineage>
</organism>
<dbReference type="EMBL" id="JAPESX010000002">
    <property type="protein sequence ID" value="KAJ8124210.1"/>
    <property type="molecule type" value="Genomic_DNA"/>
</dbReference>